<feature type="compositionally biased region" description="Polar residues" evidence="1">
    <location>
        <begin position="201"/>
        <end position="214"/>
    </location>
</feature>
<feature type="region of interest" description="Disordered" evidence="1">
    <location>
        <begin position="608"/>
        <end position="627"/>
    </location>
</feature>
<evidence type="ECO:0000256" key="1">
    <source>
        <dbReference type="SAM" id="MobiDB-lite"/>
    </source>
</evidence>
<sequence length="1112" mass="113221">MNITRLNEEEYEVTEGSDGSTVTVTVTSPTETVITDQHGDIIDVSPGSSDTVGGLTISQADDGTITITDDDTGSSVTVSETGLIDDNNNVINIPIGGSTTVDDVTINRIDEDTYVITETSTGTEVTVTIPTTSVTGTTVTDQQGNPIDTTPGSTQTVGDLTITHGDDGNGDGNGDSLSITDGTPEGNVTITDNGIIDGNGNAVNLSPGDTSTNGNITVTRIDEDTLVVNDTSSGSTVTVTIPPATENTVTDGNGNELDISGGSNTVGDLTITQNADNSISVTDGLSDSTVILNSTGVTDGDGNAVVISTGGSATVGDMTITRVDGDTFTVSDGLFEGEVTVTVVESTNEGDSGSSVTDSNGNEINLAPGQSSTVGNITVGQTDDGSTSITDNSGSNITVTDTGIIDENGDLIHITPGTNVTVGNLTITRNDEENYTVQDGDSGAEITVTVPESTDKDTVVTDQQGNPIDTTPGSSETVGDMTLTTGSNGSVTITDESSGSTVSVTETGITNTDGDLVNIPPGSSETIGNLTVTRIDENTYVIHDGSSNTSVTVTVPKSDESVVTDVHGNPVDISSGGTESMGNFTVSQDNDDSITVTDDSGNTIIVTGDGPTDSSGNPFDLSPGENTTIGDVTVTRIDEDTYVVTDTTTGEQITVTVPTTETGDVDDQITTPVTVILDNDTSITKDGDDIIITNLGDGSETTIGVNGDGSLDVGITAPKDSCSSGVSGMSGSCDGDINNEIQTGDGEYVDPTNITSSDLNDMAETFADSGNDTSFVYEYTDPETGVTHTEPETIASKCPVGYYGADCSFKLEDTASGTSTTSTAGVNEDGTVTTFDGITYTVGESGEFTLVNTSDIDVSVWQVPCGETVCTTETSVMTDNGGFVINTGKGDSEDDTTKVTDHEGNHMTLGTGNTTTVGDISVSQTDDSTIVVSDESSGSSITIKSDDSGISINDHEGNPLDFTSGDSETVGDLTVTKSDNGTIVVTDASSNSEVAITAGSGSGVPGGNSVTDNEGNVIDISSGETATVGDVTVSQQGSGNSVLITDGSTEITITASSGDEHTITDSNGDTINLTPGQTETVGDITFKQVDEDTFTVTDISSGSQVDVLFHYH</sequence>
<dbReference type="Proteomes" id="UP000749559">
    <property type="component" value="Unassembled WGS sequence"/>
</dbReference>
<accession>A0A8S4N4Q8</accession>
<gene>
    <name evidence="2" type="ORF">OFUS_LOCUS3096</name>
</gene>
<reference evidence="2" key="1">
    <citation type="submission" date="2022-03" db="EMBL/GenBank/DDBJ databases">
        <authorList>
            <person name="Martin C."/>
        </authorList>
    </citation>
    <scope>NUCLEOTIDE SEQUENCE</scope>
</reference>
<proteinExistence type="predicted"/>
<feature type="region of interest" description="Disordered" evidence="1">
    <location>
        <begin position="136"/>
        <end position="214"/>
    </location>
</feature>
<feature type="compositionally biased region" description="Polar residues" evidence="1">
    <location>
        <begin position="141"/>
        <end position="158"/>
    </location>
</feature>
<feature type="compositionally biased region" description="Polar residues" evidence="1">
    <location>
        <begin position="460"/>
        <end position="480"/>
    </location>
</feature>
<evidence type="ECO:0000313" key="2">
    <source>
        <dbReference type="EMBL" id="CAH1775847.1"/>
    </source>
</evidence>
<comment type="caution">
    <text evidence="2">The sequence shown here is derived from an EMBL/GenBank/DDBJ whole genome shotgun (WGS) entry which is preliminary data.</text>
</comment>
<dbReference type="AlphaFoldDB" id="A0A8S4N4Q8"/>
<protein>
    <submittedName>
        <fullName evidence="2">Uncharacterized protein</fullName>
    </submittedName>
</protein>
<feature type="region of interest" description="Disordered" evidence="1">
    <location>
        <begin position="1"/>
        <end position="22"/>
    </location>
</feature>
<evidence type="ECO:0000313" key="3">
    <source>
        <dbReference type="Proteomes" id="UP000749559"/>
    </source>
</evidence>
<keyword evidence="3" id="KW-1185">Reference proteome</keyword>
<feature type="compositionally biased region" description="Polar residues" evidence="1">
    <location>
        <begin position="176"/>
        <end position="192"/>
    </location>
</feature>
<dbReference type="EMBL" id="CAIIXF020000001">
    <property type="protein sequence ID" value="CAH1775847.1"/>
    <property type="molecule type" value="Genomic_DNA"/>
</dbReference>
<name>A0A8S4N4Q8_OWEFU</name>
<organism evidence="2 3">
    <name type="scientific">Owenia fusiformis</name>
    <name type="common">Polychaete worm</name>
    <dbReference type="NCBI Taxonomy" id="6347"/>
    <lineage>
        <taxon>Eukaryota</taxon>
        <taxon>Metazoa</taxon>
        <taxon>Spiralia</taxon>
        <taxon>Lophotrochozoa</taxon>
        <taxon>Annelida</taxon>
        <taxon>Polychaeta</taxon>
        <taxon>Sedentaria</taxon>
        <taxon>Canalipalpata</taxon>
        <taxon>Sabellida</taxon>
        <taxon>Oweniida</taxon>
        <taxon>Oweniidae</taxon>
        <taxon>Owenia</taxon>
    </lineage>
</organism>
<feature type="region of interest" description="Disordered" evidence="1">
    <location>
        <begin position="456"/>
        <end position="480"/>
    </location>
</feature>